<evidence type="ECO:0000313" key="7">
    <source>
        <dbReference type="EMBL" id="WAX58143.1"/>
    </source>
</evidence>
<protein>
    <submittedName>
        <fullName evidence="7">NAD(P)/FAD-dependent oxidoreductase</fullName>
    </submittedName>
</protein>
<keyword evidence="3" id="KW-0285">Flavoprotein</keyword>
<dbReference type="PANTHER" id="PTHR43014">
    <property type="entry name" value="MERCURIC REDUCTASE"/>
    <property type="match status" value="1"/>
</dbReference>
<dbReference type="InterPro" id="IPR023753">
    <property type="entry name" value="FAD/NAD-binding_dom"/>
</dbReference>
<dbReference type="PRINTS" id="PR00411">
    <property type="entry name" value="PNDRDTASEI"/>
</dbReference>
<accession>A0ABY7K0V7</accession>
<sequence>MTQTATFDVIVLGLGPGGEELAGQLATAGWSVLGVDPALVGGECPYFGCIPSKMILRGAEVLAEARRVDALAGHAEVAPDFTPVADRIRDEATDDWDDRVAVERLEGKGATFVRGAGRLSGRDEQGRFVVAAGERTFTGRRVVVATGTAPAIPPIDGLAELRASSDGTDALVWTNREVVKARTAPSSLVVLGGGAIGCELAQGFARFGSRVTVVEAAPRILGPEEPEASVTIAEVFAREGIEVRQGVGVRRVSAGGDGVELTLADGSTVTGAKLLVSAGRRPNLAELGLDTIGLDTVGLDGSARSLEVDEHLQVQHDGAPVADVYALGDITGRGAFTHVAVWQARVLLAHLLGQPSQFGGYHGLAWVTFTDPEVGRVGLSEQQARERGLNVRVGSEPMPANSRGWIHGPGNDGFVKLVADADRGVLVGATVVAPNGGEILGLLTVAVHAEVPVHTLATMHYAFPTMHRAVLDAVRALG</sequence>
<keyword evidence="8" id="KW-1185">Reference proteome</keyword>
<gene>
    <name evidence="7" type="ORF">M6B22_05080</name>
</gene>
<reference evidence="7" key="1">
    <citation type="submission" date="2022-05" db="EMBL/GenBank/DDBJ databases">
        <title>Jatrophihabitans sp. SB3-54 whole genome sequence.</title>
        <authorList>
            <person name="Suh M.K."/>
            <person name="Eom M.K."/>
            <person name="Kim J.S."/>
            <person name="Kim H.S."/>
            <person name="Do H.E."/>
            <person name="Shin Y.K."/>
            <person name="Lee J.-S."/>
        </authorList>
    </citation>
    <scope>NUCLEOTIDE SEQUENCE</scope>
    <source>
        <strain evidence="7">SB3-54</strain>
    </source>
</reference>
<dbReference type="SUPFAM" id="SSF55424">
    <property type="entry name" value="FAD/NAD-linked reductases, dimerisation (C-terminal) domain"/>
    <property type="match status" value="1"/>
</dbReference>
<dbReference type="Pfam" id="PF02852">
    <property type="entry name" value="Pyr_redox_dim"/>
    <property type="match status" value="1"/>
</dbReference>
<name>A0ABY7K0V7_9ACTN</name>
<dbReference type="InterPro" id="IPR016156">
    <property type="entry name" value="FAD/NAD-linked_Rdtase_dimer_sf"/>
</dbReference>
<dbReference type="Proteomes" id="UP001164693">
    <property type="component" value="Chromosome"/>
</dbReference>
<comment type="cofactor">
    <cofactor evidence="1">
        <name>FAD</name>
        <dbReference type="ChEBI" id="CHEBI:57692"/>
    </cofactor>
</comment>
<dbReference type="PIRSF" id="PIRSF000350">
    <property type="entry name" value="Mercury_reductase_MerA"/>
    <property type="match status" value="1"/>
</dbReference>
<dbReference type="PRINTS" id="PR00368">
    <property type="entry name" value="FADPNR"/>
</dbReference>
<evidence type="ECO:0000259" key="6">
    <source>
        <dbReference type="Pfam" id="PF07992"/>
    </source>
</evidence>
<organism evidence="7 8">
    <name type="scientific">Jatrophihabitans cynanchi</name>
    <dbReference type="NCBI Taxonomy" id="2944128"/>
    <lineage>
        <taxon>Bacteria</taxon>
        <taxon>Bacillati</taxon>
        <taxon>Actinomycetota</taxon>
        <taxon>Actinomycetes</taxon>
        <taxon>Jatrophihabitantales</taxon>
        <taxon>Jatrophihabitantaceae</taxon>
        <taxon>Jatrophihabitans</taxon>
    </lineage>
</organism>
<evidence type="ECO:0000313" key="8">
    <source>
        <dbReference type="Proteomes" id="UP001164693"/>
    </source>
</evidence>
<feature type="domain" description="FAD/NAD(P)-binding" evidence="6">
    <location>
        <begin position="7"/>
        <end position="344"/>
    </location>
</feature>
<dbReference type="Gene3D" id="3.30.390.30">
    <property type="match status" value="1"/>
</dbReference>
<dbReference type="RefSeq" id="WP_269444693.1">
    <property type="nucleotide sequence ID" value="NZ_CP097463.1"/>
</dbReference>
<evidence type="ECO:0000256" key="3">
    <source>
        <dbReference type="ARBA" id="ARBA00022630"/>
    </source>
</evidence>
<evidence type="ECO:0000256" key="4">
    <source>
        <dbReference type="ARBA" id="ARBA00022827"/>
    </source>
</evidence>
<dbReference type="InterPro" id="IPR004099">
    <property type="entry name" value="Pyr_nucl-diS_OxRdtase_dimer"/>
</dbReference>
<feature type="domain" description="Pyridine nucleotide-disulphide oxidoreductase dimerisation" evidence="5">
    <location>
        <begin position="365"/>
        <end position="472"/>
    </location>
</feature>
<evidence type="ECO:0000259" key="5">
    <source>
        <dbReference type="Pfam" id="PF02852"/>
    </source>
</evidence>
<proteinExistence type="inferred from homology"/>
<dbReference type="Pfam" id="PF07992">
    <property type="entry name" value="Pyr_redox_2"/>
    <property type="match status" value="1"/>
</dbReference>
<evidence type="ECO:0000256" key="2">
    <source>
        <dbReference type="ARBA" id="ARBA00007532"/>
    </source>
</evidence>
<dbReference type="InterPro" id="IPR001100">
    <property type="entry name" value="Pyr_nuc-diS_OxRdtase"/>
</dbReference>
<keyword evidence="4" id="KW-0274">FAD</keyword>
<dbReference type="PANTHER" id="PTHR43014:SF2">
    <property type="entry name" value="MERCURIC REDUCTASE"/>
    <property type="match status" value="1"/>
</dbReference>
<dbReference type="Gene3D" id="3.50.50.60">
    <property type="entry name" value="FAD/NAD(P)-binding domain"/>
    <property type="match status" value="2"/>
</dbReference>
<dbReference type="InterPro" id="IPR036188">
    <property type="entry name" value="FAD/NAD-bd_sf"/>
</dbReference>
<comment type="similarity">
    <text evidence="2">Belongs to the class-I pyridine nucleotide-disulfide oxidoreductase family.</text>
</comment>
<evidence type="ECO:0000256" key="1">
    <source>
        <dbReference type="ARBA" id="ARBA00001974"/>
    </source>
</evidence>
<dbReference type="SUPFAM" id="SSF51905">
    <property type="entry name" value="FAD/NAD(P)-binding domain"/>
    <property type="match status" value="1"/>
</dbReference>
<dbReference type="EMBL" id="CP097463">
    <property type="protein sequence ID" value="WAX58143.1"/>
    <property type="molecule type" value="Genomic_DNA"/>
</dbReference>